<dbReference type="AlphaFoldDB" id="A0AB94IPR9"/>
<dbReference type="PANTHER" id="PTHR42722">
    <property type="entry name" value="LEUCINE DEHYDROGENASE"/>
    <property type="match status" value="1"/>
</dbReference>
<keyword evidence="5" id="KW-0547">Nucleotide-binding</keyword>
<dbReference type="Gene3D" id="3.40.50.720">
    <property type="entry name" value="NAD(P)-binding Rossmann-like Domain"/>
    <property type="match status" value="1"/>
</dbReference>
<dbReference type="SUPFAM" id="SSF51735">
    <property type="entry name" value="NAD(P)-binding Rossmann-fold domains"/>
    <property type="match status" value="1"/>
</dbReference>
<dbReference type="InterPro" id="IPR036291">
    <property type="entry name" value="NAD(P)-bd_dom_sf"/>
</dbReference>
<proteinExistence type="inferred from homology"/>
<evidence type="ECO:0000256" key="1">
    <source>
        <dbReference type="ARBA" id="ARBA00006382"/>
    </source>
</evidence>
<dbReference type="Pfam" id="PF00208">
    <property type="entry name" value="ELFV_dehydrog"/>
    <property type="match status" value="2"/>
</dbReference>
<evidence type="ECO:0000256" key="5">
    <source>
        <dbReference type="PIRSR" id="PIRSR000188-2"/>
    </source>
</evidence>
<dbReference type="SMART" id="SM00839">
    <property type="entry name" value="ELFV_dehydrog"/>
    <property type="match status" value="1"/>
</dbReference>
<dbReference type="InterPro" id="IPR006096">
    <property type="entry name" value="Glu/Leu/Phe/Val/Trp_DH_C"/>
</dbReference>
<dbReference type="InterPro" id="IPR006095">
    <property type="entry name" value="Glu/Leu/Phe/Val/Trp_DH"/>
</dbReference>
<dbReference type="GO" id="GO:0000166">
    <property type="term" value="F:nucleotide binding"/>
    <property type="evidence" value="ECO:0007669"/>
    <property type="project" value="UniProtKB-KW"/>
</dbReference>
<dbReference type="SUPFAM" id="SSF53223">
    <property type="entry name" value="Aminoacid dehydrogenase-like, N-terminal domain"/>
    <property type="match status" value="1"/>
</dbReference>
<accession>A0AB94IPR9</accession>
<feature type="domain" description="Glutamate/phenylalanine/leucine/valine/L-tryptophan dehydrogenase C-terminal" evidence="7">
    <location>
        <begin position="146"/>
        <end position="355"/>
    </location>
</feature>
<feature type="binding site" evidence="5">
    <location>
        <begin position="182"/>
        <end position="187"/>
    </location>
    <ligand>
        <name>NAD(+)</name>
        <dbReference type="ChEBI" id="CHEBI:57540"/>
    </ligand>
</feature>
<dbReference type="GO" id="GO:0016639">
    <property type="term" value="F:oxidoreductase activity, acting on the CH-NH2 group of donors, NAD or NADP as acceptor"/>
    <property type="evidence" value="ECO:0007669"/>
    <property type="project" value="InterPro"/>
</dbReference>
<dbReference type="PANTHER" id="PTHR42722:SF1">
    <property type="entry name" value="VALINE DEHYDROGENASE"/>
    <property type="match status" value="1"/>
</dbReference>
<dbReference type="FunFam" id="3.40.50.10860:FF:000010">
    <property type="entry name" value="Leucine dehydrogenase"/>
    <property type="match status" value="1"/>
</dbReference>
<comment type="similarity">
    <text evidence="1 6">Belongs to the Glu/Leu/Phe/Val dehydrogenases family.</text>
</comment>
<dbReference type="RefSeq" id="WP_024028148.1">
    <property type="nucleotide sequence ID" value="NZ_ALAN01000059.1"/>
</dbReference>
<dbReference type="EMBL" id="ALAN01000059">
    <property type="protein sequence ID" value="ETI69034.1"/>
    <property type="molecule type" value="Genomic_DNA"/>
</dbReference>
<feature type="active site" description="Proton donor/acceptor" evidence="4">
    <location>
        <position position="82"/>
    </location>
</feature>
<evidence type="ECO:0000256" key="4">
    <source>
        <dbReference type="PIRSR" id="PIRSR000188-1"/>
    </source>
</evidence>
<evidence type="ECO:0000313" key="9">
    <source>
        <dbReference type="Proteomes" id="UP000018877"/>
    </source>
</evidence>
<evidence type="ECO:0000256" key="2">
    <source>
        <dbReference type="ARBA" id="ARBA00023002"/>
    </source>
</evidence>
<sequence length="364" mass="40166">MEGKIYEYLEKYNYENLFFFNDNETGLKGVVCIHDTTLGPATGGLRMWTYQNEWDAIEDALRLGKGMTYKYAAAGVDLGGGKAVIIGDPKKQKSEALFRAFGRFINRLNGLYITGQDVGTTLRDMETIRSETPYVVTLPREFGGAGEISPYTALGVYQAIKACSKEKLGTESLEGVRIAVQGVGNVGYHLVKYLAQEGADITIADIDNKRVQEVADEFGTTIESVERIHALDVDIYSPCALGKVINDRSLGELKCSIVAGSANNQLAEEKHGNFLDELGILYAPDYIANAGGTIFDTDRIKPGGFNEQRGINSVKRIYETMRDLIHISKAENIPTYKAADLFAERRIESVGKAKQLRKQVSIFN</sequence>
<dbReference type="PIRSF" id="PIRSF000188">
    <property type="entry name" value="Phe_leu_dh"/>
    <property type="match status" value="1"/>
</dbReference>
<evidence type="ECO:0000256" key="3">
    <source>
        <dbReference type="ARBA" id="ARBA00023027"/>
    </source>
</evidence>
<comment type="caution">
    <text evidence="8">The sequence shown here is derived from an EMBL/GenBank/DDBJ whole genome shotgun (WGS) entry which is preliminary data.</text>
</comment>
<dbReference type="Pfam" id="PF02812">
    <property type="entry name" value="ELFV_dehydrog_N"/>
    <property type="match status" value="1"/>
</dbReference>
<keyword evidence="3 5" id="KW-0520">NAD</keyword>
<evidence type="ECO:0000259" key="7">
    <source>
        <dbReference type="SMART" id="SM00839"/>
    </source>
</evidence>
<dbReference type="CDD" id="cd01075">
    <property type="entry name" value="NAD_bind_Leu_Phe_Val_DH"/>
    <property type="match status" value="1"/>
</dbReference>
<dbReference type="InterPro" id="IPR033524">
    <property type="entry name" value="Glu/Leu/Phe/Val_DH_AS"/>
</dbReference>
<gene>
    <name evidence="8" type="ORF">BAVI_09741</name>
</gene>
<keyword evidence="2 6" id="KW-0560">Oxidoreductase</keyword>
<dbReference type="GO" id="GO:0006520">
    <property type="term" value="P:amino acid metabolic process"/>
    <property type="evidence" value="ECO:0007669"/>
    <property type="project" value="InterPro"/>
</dbReference>
<dbReference type="InterPro" id="IPR016211">
    <property type="entry name" value="Glu/Phe/Leu/Val/Trp_DH_bac/arc"/>
</dbReference>
<dbReference type="Gene3D" id="3.40.50.10860">
    <property type="entry name" value="Leucine Dehydrogenase, chain A, domain 1"/>
    <property type="match status" value="1"/>
</dbReference>
<evidence type="ECO:0000313" key="8">
    <source>
        <dbReference type="EMBL" id="ETI69034.1"/>
    </source>
</evidence>
<dbReference type="InterPro" id="IPR006097">
    <property type="entry name" value="Glu/Leu/Phe/Val/Trp_DH_dimer"/>
</dbReference>
<name>A0AB94IPR9_9BACI</name>
<evidence type="ECO:0000256" key="6">
    <source>
        <dbReference type="RuleBase" id="RU004417"/>
    </source>
</evidence>
<keyword evidence="9" id="KW-1185">Reference proteome</keyword>
<dbReference type="PRINTS" id="PR00082">
    <property type="entry name" value="GLFDHDRGNASE"/>
</dbReference>
<organism evidence="8 9">
    <name type="scientific">Neobacillus vireti LMG 21834</name>
    <dbReference type="NCBI Taxonomy" id="1131730"/>
    <lineage>
        <taxon>Bacteria</taxon>
        <taxon>Bacillati</taxon>
        <taxon>Bacillota</taxon>
        <taxon>Bacilli</taxon>
        <taxon>Bacillales</taxon>
        <taxon>Bacillaceae</taxon>
        <taxon>Neobacillus</taxon>
    </lineage>
</organism>
<protein>
    <submittedName>
        <fullName evidence="8">Leucine dehydrogenase</fullName>
    </submittedName>
</protein>
<dbReference type="Proteomes" id="UP000018877">
    <property type="component" value="Unassembled WGS sequence"/>
</dbReference>
<dbReference type="PROSITE" id="PS00074">
    <property type="entry name" value="GLFV_DEHYDROGENASE"/>
    <property type="match status" value="1"/>
</dbReference>
<dbReference type="InterPro" id="IPR046346">
    <property type="entry name" value="Aminoacid_DH-like_N_sf"/>
</dbReference>
<reference evidence="8 9" key="1">
    <citation type="journal article" date="2014" name="Environ. Microbiol.">
        <title>The nitrate-ammonifying and nosZ-carrying bacterium Bacillus vireti is a potent source and sink for nitric and nitrous oxide under high nitrate conditions.</title>
        <authorList>
            <person name="Mania D."/>
            <person name="Heylen K."/>
            <person name="van Spanning R.J."/>
            <person name="Frostegard A."/>
        </authorList>
    </citation>
    <scope>NUCLEOTIDE SEQUENCE [LARGE SCALE GENOMIC DNA]</scope>
    <source>
        <strain evidence="8 9">LMG 21834</strain>
    </source>
</reference>